<keyword evidence="5" id="KW-0276">Fatty acid metabolism</keyword>
<gene>
    <name evidence="16" type="ORF">SAMN05421850_101279</name>
</gene>
<protein>
    <recommendedName>
        <fullName evidence="4">enoyl-CoA hydratase</fullName>
        <ecNumber evidence="4">4.2.1.17</ecNumber>
    </recommendedName>
</protein>
<keyword evidence="8" id="KW-0520">NAD</keyword>
<dbReference type="GO" id="GO:0016509">
    <property type="term" value="F:long-chain (3S)-3-hydroxyacyl-CoA dehydrogenase (NAD+) activity"/>
    <property type="evidence" value="ECO:0007669"/>
    <property type="project" value="TreeGrafter"/>
</dbReference>
<evidence type="ECO:0000256" key="12">
    <source>
        <dbReference type="ARBA" id="ARBA00049556"/>
    </source>
</evidence>
<dbReference type="InterPro" id="IPR008927">
    <property type="entry name" value="6-PGluconate_DH-like_C_sf"/>
</dbReference>
<dbReference type="Proteomes" id="UP000199340">
    <property type="component" value="Unassembled WGS sequence"/>
</dbReference>
<dbReference type="PANTHER" id="PTHR43612:SF3">
    <property type="entry name" value="TRIFUNCTIONAL ENZYME SUBUNIT ALPHA, MITOCHONDRIAL"/>
    <property type="match status" value="1"/>
</dbReference>
<evidence type="ECO:0000313" key="17">
    <source>
        <dbReference type="Proteomes" id="UP000199340"/>
    </source>
</evidence>
<evidence type="ECO:0000256" key="7">
    <source>
        <dbReference type="ARBA" id="ARBA00023002"/>
    </source>
</evidence>
<dbReference type="STRING" id="490829.SAMN05421850_101279"/>
<keyword evidence="10" id="KW-0456">Lyase</keyword>
<comment type="similarity">
    <text evidence="13">Belongs to the enoyl-CoA hydratase/isomerase family.</text>
</comment>
<dbReference type="Pfam" id="PF02737">
    <property type="entry name" value="3HCDH_N"/>
    <property type="match status" value="1"/>
</dbReference>
<evidence type="ECO:0000256" key="11">
    <source>
        <dbReference type="ARBA" id="ARBA00023268"/>
    </source>
</evidence>
<reference evidence="16 17" key="1">
    <citation type="submission" date="2016-10" db="EMBL/GenBank/DDBJ databases">
        <authorList>
            <person name="de Groot N.N."/>
        </authorList>
    </citation>
    <scope>NUCLEOTIDE SEQUENCE [LARGE SCALE GENOMIC DNA]</scope>
    <source>
        <strain evidence="16 17">DSM 28010</strain>
    </source>
</reference>
<keyword evidence="6" id="KW-0442">Lipid degradation</keyword>
<dbReference type="Gene3D" id="3.40.50.720">
    <property type="entry name" value="NAD(P)-binding Rossmann-like Domain"/>
    <property type="match status" value="1"/>
</dbReference>
<evidence type="ECO:0000256" key="4">
    <source>
        <dbReference type="ARBA" id="ARBA00012076"/>
    </source>
</evidence>
<dbReference type="EC" id="4.2.1.17" evidence="4"/>
<dbReference type="UniPathway" id="UPA00659"/>
<evidence type="ECO:0000256" key="8">
    <source>
        <dbReference type="ARBA" id="ARBA00023027"/>
    </source>
</evidence>
<name>A0A1G8GYJ5_9RHOB</name>
<evidence type="ECO:0000313" key="16">
    <source>
        <dbReference type="EMBL" id="SDH99473.1"/>
    </source>
</evidence>
<dbReference type="InterPro" id="IPR006176">
    <property type="entry name" value="3-OHacyl-CoA_DH_NAD-bd"/>
</dbReference>
<dbReference type="Pfam" id="PF00378">
    <property type="entry name" value="ECH_1"/>
    <property type="match status" value="1"/>
</dbReference>
<evidence type="ECO:0000259" key="15">
    <source>
        <dbReference type="Pfam" id="PF02737"/>
    </source>
</evidence>
<evidence type="ECO:0000256" key="2">
    <source>
        <dbReference type="ARBA" id="ARBA00007005"/>
    </source>
</evidence>
<organism evidence="16 17">
    <name type="scientific">Lutimaribacter saemankumensis</name>
    <dbReference type="NCBI Taxonomy" id="490829"/>
    <lineage>
        <taxon>Bacteria</taxon>
        <taxon>Pseudomonadati</taxon>
        <taxon>Pseudomonadota</taxon>
        <taxon>Alphaproteobacteria</taxon>
        <taxon>Rhodobacterales</taxon>
        <taxon>Roseobacteraceae</taxon>
        <taxon>Lutimaribacter</taxon>
    </lineage>
</organism>
<dbReference type="InterPro" id="IPR006108">
    <property type="entry name" value="3HC_DH_C"/>
</dbReference>
<accession>A0A1G8GYJ5</accession>
<dbReference type="PROSITE" id="PS00166">
    <property type="entry name" value="ENOYL_COA_HYDRATASE"/>
    <property type="match status" value="1"/>
</dbReference>
<dbReference type="CDD" id="cd06558">
    <property type="entry name" value="crotonase-like"/>
    <property type="match status" value="1"/>
</dbReference>
<dbReference type="Gene3D" id="3.90.226.10">
    <property type="entry name" value="2-enoyl-CoA Hydratase, Chain A, domain 1"/>
    <property type="match status" value="1"/>
</dbReference>
<comment type="pathway">
    <text evidence="1">Lipid metabolism; fatty acid beta-oxidation.</text>
</comment>
<comment type="similarity">
    <text evidence="3">In the N-terminal section; belongs to the enoyl-CoA hydratase/isomerase family.</text>
</comment>
<evidence type="ECO:0000256" key="3">
    <source>
        <dbReference type="ARBA" id="ARBA00008750"/>
    </source>
</evidence>
<proteinExistence type="inferred from homology"/>
<dbReference type="GO" id="GO:0006635">
    <property type="term" value="P:fatty acid beta-oxidation"/>
    <property type="evidence" value="ECO:0007669"/>
    <property type="project" value="UniProtKB-UniPathway"/>
</dbReference>
<dbReference type="RefSeq" id="WP_090025758.1">
    <property type="nucleotide sequence ID" value="NZ_FNEB01000001.1"/>
</dbReference>
<dbReference type="Gene3D" id="1.10.1040.50">
    <property type="match status" value="1"/>
</dbReference>
<keyword evidence="11" id="KW-0511">Multifunctional enzyme</keyword>
<dbReference type="AlphaFoldDB" id="A0A1G8GYJ5"/>
<dbReference type="OrthoDB" id="9771883at2"/>
<keyword evidence="9" id="KW-0443">Lipid metabolism</keyword>
<dbReference type="InterPro" id="IPR050136">
    <property type="entry name" value="FA_oxidation_alpha_subunit"/>
</dbReference>
<dbReference type="Pfam" id="PF00725">
    <property type="entry name" value="3HCDH"/>
    <property type="match status" value="1"/>
</dbReference>
<comment type="catalytic activity">
    <reaction evidence="12">
        <text>a (3S)-3-hydroxyacyl-CoA + NAD(+) = a 3-oxoacyl-CoA + NADH + H(+)</text>
        <dbReference type="Rhea" id="RHEA:22432"/>
        <dbReference type="ChEBI" id="CHEBI:15378"/>
        <dbReference type="ChEBI" id="CHEBI:57318"/>
        <dbReference type="ChEBI" id="CHEBI:57540"/>
        <dbReference type="ChEBI" id="CHEBI:57945"/>
        <dbReference type="ChEBI" id="CHEBI:90726"/>
        <dbReference type="EC" id="1.1.1.35"/>
    </reaction>
</comment>
<dbReference type="SUPFAM" id="SSF51735">
    <property type="entry name" value="NAD(P)-binding Rossmann-fold domains"/>
    <property type="match status" value="1"/>
</dbReference>
<evidence type="ECO:0000256" key="5">
    <source>
        <dbReference type="ARBA" id="ARBA00022832"/>
    </source>
</evidence>
<dbReference type="GO" id="GO:0070403">
    <property type="term" value="F:NAD+ binding"/>
    <property type="evidence" value="ECO:0007669"/>
    <property type="project" value="InterPro"/>
</dbReference>
<keyword evidence="17" id="KW-1185">Reference proteome</keyword>
<dbReference type="SUPFAM" id="SSF48179">
    <property type="entry name" value="6-phosphogluconate dehydrogenase C-terminal domain-like"/>
    <property type="match status" value="2"/>
</dbReference>
<feature type="domain" description="3-hydroxyacyl-CoA dehydrogenase C-terminal" evidence="14">
    <location>
        <begin position="501"/>
        <end position="601"/>
    </location>
</feature>
<evidence type="ECO:0000256" key="9">
    <source>
        <dbReference type="ARBA" id="ARBA00023098"/>
    </source>
</evidence>
<evidence type="ECO:0000256" key="13">
    <source>
        <dbReference type="RuleBase" id="RU003707"/>
    </source>
</evidence>
<dbReference type="InterPro" id="IPR018376">
    <property type="entry name" value="Enoyl-CoA_hyd/isom_CS"/>
</dbReference>
<comment type="similarity">
    <text evidence="2">In the central section; belongs to the 3-hydroxyacyl-CoA dehydrogenase family.</text>
</comment>
<keyword evidence="7" id="KW-0560">Oxidoreductase</keyword>
<dbReference type="InterPro" id="IPR036291">
    <property type="entry name" value="NAD(P)-bd_dom_sf"/>
</dbReference>
<evidence type="ECO:0000259" key="14">
    <source>
        <dbReference type="Pfam" id="PF00725"/>
    </source>
</evidence>
<sequence length="708" mass="76125">MGAFHYEKDADGIVTVTMDMDGPVNAMNAEFDVLYQEMTDKLCAEEGLTGVVLTSAKETFFAGGDLKWLIAVETGQEQEIFENVERTKANMRRLEKLGVPVVAAINGAAAGGGFEICLASHYRIAADLPKVRIGLPEVTLGLLPGGGGVVRMTYMLGIEGAMPFVLEGRMVPAKKALEAGLIHEVVDSAEALVPRAKDWLKSVKGDAAACTQPWDDRKYRIPGGASNTAAAAPRLAAGSAMLYKKTRGLLPAPGKIMDIMANTASNVDFDGAQRYESRQFASLVPLPVTKNMIQAFFFDLGKVNGGAARPGDVPKSKIGKLGILGAGMMGQGIAYSAAMAGIDVVLKDTAQEAAERGKAYTAALLDKRVARGRMTADEAAAVLARITPTDKADALKGCDLIIEAVFERIDVKEAVLKEHEALLADNGFWGSNTSTLPISRLAQGAARPEKFIGLHFFSPVDKMPLLEIVVGEKTDDETLARAFDFARQIGKTPIVVNDSTGFYTSRTIGTKMDEAVQMVAEGLDPVRIENLSRAVGFPTGMLTLYDEVKLSLAIDIFDTQVGMGLRDASEDVTPEARTVLREMVERYGRKGRGVGGGFFDYTEAGKDIWPGLEKWRKDGADIPDADIKDRMLFRAVLETLRCLDEGVLRSTPDANIGSIMGIGAPVWTGGYAQFVETYGRDRFVARCEELAARYGARFLPPASLRAAA</sequence>
<dbReference type="EMBL" id="FNEB01000001">
    <property type="protein sequence ID" value="SDH99473.1"/>
    <property type="molecule type" value="Genomic_DNA"/>
</dbReference>
<evidence type="ECO:0000256" key="1">
    <source>
        <dbReference type="ARBA" id="ARBA00005005"/>
    </source>
</evidence>
<dbReference type="InterPro" id="IPR029045">
    <property type="entry name" value="ClpP/crotonase-like_dom_sf"/>
</dbReference>
<evidence type="ECO:0000256" key="10">
    <source>
        <dbReference type="ARBA" id="ARBA00023239"/>
    </source>
</evidence>
<feature type="domain" description="3-hydroxyacyl-CoA dehydrogenase NAD binding" evidence="15">
    <location>
        <begin position="320"/>
        <end position="498"/>
    </location>
</feature>
<evidence type="ECO:0000256" key="6">
    <source>
        <dbReference type="ARBA" id="ARBA00022963"/>
    </source>
</evidence>
<dbReference type="PANTHER" id="PTHR43612">
    <property type="entry name" value="TRIFUNCTIONAL ENZYME SUBUNIT ALPHA"/>
    <property type="match status" value="1"/>
</dbReference>
<dbReference type="GO" id="GO:0004300">
    <property type="term" value="F:enoyl-CoA hydratase activity"/>
    <property type="evidence" value="ECO:0007669"/>
    <property type="project" value="UniProtKB-EC"/>
</dbReference>
<dbReference type="FunFam" id="3.40.50.720:FF:000009">
    <property type="entry name" value="Fatty oxidation complex, alpha subunit"/>
    <property type="match status" value="1"/>
</dbReference>
<dbReference type="SUPFAM" id="SSF52096">
    <property type="entry name" value="ClpP/crotonase"/>
    <property type="match status" value="1"/>
</dbReference>
<dbReference type="InterPro" id="IPR001753">
    <property type="entry name" value="Enoyl-CoA_hydra/iso"/>
</dbReference>